<protein>
    <recommendedName>
        <fullName evidence="2">Deoxynucleoside kinase domain-containing protein</fullName>
    </recommendedName>
</protein>
<evidence type="ECO:0000313" key="4">
    <source>
        <dbReference type="Proteomes" id="UP001642484"/>
    </source>
</evidence>
<proteinExistence type="predicted"/>
<accession>A0ABP0MWI7</accession>
<keyword evidence="4" id="KW-1185">Reference proteome</keyword>
<comment type="caution">
    <text evidence="3">The sequence shown here is derived from an EMBL/GenBank/DDBJ whole genome shotgun (WGS) entry which is preliminary data.</text>
</comment>
<dbReference type="PANTHER" id="PTHR10513">
    <property type="entry name" value="DEOXYNUCLEOSIDE KINASE"/>
    <property type="match status" value="1"/>
</dbReference>
<organism evidence="3 4">
    <name type="scientific">Durusdinium trenchii</name>
    <dbReference type="NCBI Taxonomy" id="1381693"/>
    <lineage>
        <taxon>Eukaryota</taxon>
        <taxon>Sar</taxon>
        <taxon>Alveolata</taxon>
        <taxon>Dinophyceae</taxon>
        <taxon>Suessiales</taxon>
        <taxon>Symbiodiniaceae</taxon>
        <taxon>Durusdinium</taxon>
    </lineage>
</organism>
<dbReference type="PANTHER" id="PTHR10513:SF35">
    <property type="entry name" value="DEOXYADENOSINE KINASE"/>
    <property type="match status" value="1"/>
</dbReference>
<evidence type="ECO:0000259" key="2">
    <source>
        <dbReference type="Pfam" id="PF01712"/>
    </source>
</evidence>
<dbReference type="SUPFAM" id="SSF52540">
    <property type="entry name" value="P-loop containing nucleoside triphosphate hydrolases"/>
    <property type="match status" value="1"/>
</dbReference>
<dbReference type="EMBL" id="CAXAMN010019835">
    <property type="protein sequence ID" value="CAK9055022.1"/>
    <property type="molecule type" value="Genomic_DNA"/>
</dbReference>
<gene>
    <name evidence="3" type="ORF">CCMP2556_LOCUS27432</name>
</gene>
<feature type="domain" description="Deoxynucleoside kinase" evidence="2">
    <location>
        <begin position="154"/>
        <end position="334"/>
    </location>
</feature>
<dbReference type="InterPro" id="IPR027417">
    <property type="entry name" value="P-loop_NTPase"/>
</dbReference>
<dbReference type="InterPro" id="IPR031314">
    <property type="entry name" value="DNK_dom"/>
</dbReference>
<dbReference type="Gene3D" id="3.40.50.300">
    <property type="entry name" value="P-loop containing nucleotide triphosphate hydrolases"/>
    <property type="match status" value="1"/>
</dbReference>
<reference evidence="3 4" key="1">
    <citation type="submission" date="2024-02" db="EMBL/GenBank/DDBJ databases">
        <authorList>
            <person name="Chen Y."/>
            <person name="Shah S."/>
            <person name="Dougan E. K."/>
            <person name="Thang M."/>
            <person name="Chan C."/>
        </authorList>
    </citation>
    <scope>NUCLEOTIDE SEQUENCE [LARGE SCALE GENOMIC DNA]</scope>
</reference>
<name>A0ABP0MWI7_9DINO</name>
<evidence type="ECO:0000256" key="1">
    <source>
        <dbReference type="SAM" id="MobiDB-lite"/>
    </source>
</evidence>
<evidence type="ECO:0000313" key="3">
    <source>
        <dbReference type="EMBL" id="CAK9055022.1"/>
    </source>
</evidence>
<sequence length="403" mass="46057">MALELNEYINRTTGIVNSAHAARGANLQDQFDCTGEIIDAANQMMNAGQKLTVDDMLEAEAAPRIPEHHPEREWQKQGLMINALAHAARWAASDAMDGSTPSADNAEASERGEEPEAPAQGEEVIIQALIDSLRPMLRTFLAQTRRKPRKLFVVCDGTIGSGKTTLLNEIEEDRPAGVVIHREPVEEKYEKTWWPLLTQFYHAMEELKKWQTKEAAQKAETATRALEHAIWNHHKTIALNQDYDVISERCCESSLRVFCQTLFTNKILPEGLLREFQKDFEDNDLKPTVTIYFKIPVEEAKRRIKERARFFEQDIVAEESEYLRNLEKEYDLIYGADRPDVVPIEAAVPEGPVGDMRSAVVEALETNRTRLTRHLEDQKFESPHRELDKIISWFRKRNTASSC</sequence>
<dbReference type="InterPro" id="IPR050566">
    <property type="entry name" value="Deoxyribonucleoside_kinase"/>
</dbReference>
<feature type="region of interest" description="Disordered" evidence="1">
    <location>
        <begin position="92"/>
        <end position="121"/>
    </location>
</feature>
<dbReference type="Pfam" id="PF01712">
    <property type="entry name" value="dNK"/>
    <property type="match status" value="1"/>
</dbReference>
<dbReference type="Proteomes" id="UP001642484">
    <property type="component" value="Unassembled WGS sequence"/>
</dbReference>